<evidence type="ECO:0000313" key="3">
    <source>
        <dbReference type="EMBL" id="RAM00797.1"/>
    </source>
</evidence>
<name>A0A328FCM7_9BACT</name>
<dbReference type="EMBL" id="CP036313">
    <property type="protein sequence ID" value="QBH15327.1"/>
    <property type="molecule type" value="Genomic_DNA"/>
</dbReference>
<keyword evidence="5" id="KW-1185">Reference proteome</keyword>
<sequence>MTPQKCGVDLFITRGILHFDYLQRTFKLIGLFGLFQEIPKIERKMTYQKSYDWRNSPRFDYGLPVDILFKRKLYKGISINISETGIFIKSIPLDDFKIFDKLTITFQRPDLKPVKEIGRVARKTNEGIGILFLGENHPKANWLRPNIEVLFTS</sequence>
<protein>
    <submittedName>
        <fullName evidence="2">PilZ domain-containing protein</fullName>
    </submittedName>
</protein>
<reference evidence="2 5" key="2">
    <citation type="submission" date="2019-02" db="EMBL/GenBank/DDBJ databases">
        <title>Complete genome sequence of Desulfobacter hydrogenophilus AcRS1.</title>
        <authorList>
            <person name="Marietou A."/>
            <person name="Lund M.B."/>
            <person name="Marshall I.P.G."/>
            <person name="Schreiber L."/>
            <person name="Jorgensen B."/>
        </authorList>
    </citation>
    <scope>NUCLEOTIDE SEQUENCE [LARGE SCALE GENOMIC DNA]</scope>
    <source>
        <strain evidence="2 5">AcRS1</strain>
    </source>
</reference>
<dbReference type="GO" id="GO:0035438">
    <property type="term" value="F:cyclic-di-GMP binding"/>
    <property type="evidence" value="ECO:0007669"/>
    <property type="project" value="InterPro"/>
</dbReference>
<feature type="domain" description="PilZ" evidence="1">
    <location>
        <begin position="54"/>
        <end position="134"/>
    </location>
</feature>
<organism evidence="3 4">
    <name type="scientific">Desulfobacter hydrogenophilus</name>
    <dbReference type="NCBI Taxonomy" id="2291"/>
    <lineage>
        <taxon>Bacteria</taxon>
        <taxon>Pseudomonadati</taxon>
        <taxon>Thermodesulfobacteriota</taxon>
        <taxon>Desulfobacteria</taxon>
        <taxon>Desulfobacterales</taxon>
        <taxon>Desulfobacteraceae</taxon>
        <taxon>Desulfobacter</taxon>
    </lineage>
</organism>
<dbReference type="SUPFAM" id="SSF141371">
    <property type="entry name" value="PilZ domain-like"/>
    <property type="match status" value="1"/>
</dbReference>
<accession>A0A328FCM7</accession>
<dbReference type="EMBL" id="QLNI01000038">
    <property type="protein sequence ID" value="RAM00797.1"/>
    <property type="molecule type" value="Genomic_DNA"/>
</dbReference>
<dbReference type="Proteomes" id="UP000293902">
    <property type="component" value="Chromosome"/>
</dbReference>
<dbReference type="InterPro" id="IPR009875">
    <property type="entry name" value="PilZ_domain"/>
</dbReference>
<dbReference type="OrthoDB" id="9914364at2"/>
<evidence type="ECO:0000313" key="2">
    <source>
        <dbReference type="EMBL" id="QBH15327.1"/>
    </source>
</evidence>
<evidence type="ECO:0000313" key="5">
    <source>
        <dbReference type="Proteomes" id="UP000293902"/>
    </source>
</evidence>
<dbReference type="AlphaFoldDB" id="A0A328FCM7"/>
<proteinExistence type="predicted"/>
<gene>
    <name evidence="3" type="ORF">DO021_17210</name>
    <name evidence="2" type="ORF">EYB58_21895</name>
</gene>
<reference evidence="3 4" key="1">
    <citation type="submission" date="2018-06" db="EMBL/GenBank/DDBJ databases">
        <title>Complete Genome Sequence of Desulfobacter hydrogenophilus (DSM3380).</title>
        <authorList>
            <person name="Marietou A."/>
            <person name="Schreiber L."/>
            <person name="Marshall I."/>
            <person name="Jorgensen B."/>
        </authorList>
    </citation>
    <scope>NUCLEOTIDE SEQUENCE [LARGE SCALE GENOMIC DNA]</scope>
    <source>
        <strain evidence="3 4">DSM 3380</strain>
    </source>
</reference>
<evidence type="ECO:0000259" key="1">
    <source>
        <dbReference type="Pfam" id="PF07238"/>
    </source>
</evidence>
<dbReference type="Gene3D" id="2.40.10.220">
    <property type="entry name" value="predicted glycosyltransferase like domains"/>
    <property type="match status" value="1"/>
</dbReference>
<evidence type="ECO:0000313" key="4">
    <source>
        <dbReference type="Proteomes" id="UP000248798"/>
    </source>
</evidence>
<dbReference type="Proteomes" id="UP000248798">
    <property type="component" value="Unassembled WGS sequence"/>
</dbReference>
<dbReference type="Pfam" id="PF07238">
    <property type="entry name" value="PilZ"/>
    <property type="match status" value="1"/>
</dbReference>
<dbReference type="RefSeq" id="WP_111958927.1">
    <property type="nucleotide sequence ID" value="NZ_CP036313.1"/>
</dbReference>